<dbReference type="Gene3D" id="3.40.109.10">
    <property type="entry name" value="NADH Oxidase"/>
    <property type="match status" value="1"/>
</dbReference>
<keyword evidence="4" id="KW-0288">FMN</keyword>
<evidence type="ECO:0000313" key="8">
    <source>
        <dbReference type="Proteomes" id="UP000664256"/>
    </source>
</evidence>
<dbReference type="InterPro" id="IPR029479">
    <property type="entry name" value="Nitroreductase"/>
</dbReference>
<dbReference type="Proteomes" id="UP000664256">
    <property type="component" value="Unassembled WGS sequence"/>
</dbReference>
<name>A0ABS3HC63_9ENTE</name>
<keyword evidence="8" id="KW-1185">Reference proteome</keyword>
<dbReference type="Pfam" id="PF00881">
    <property type="entry name" value="Nitroreductase"/>
    <property type="match status" value="1"/>
</dbReference>
<evidence type="ECO:0000256" key="3">
    <source>
        <dbReference type="ARBA" id="ARBA00022630"/>
    </source>
</evidence>
<organism evidence="7 8">
    <name type="scientific">Candidatus Enterococcus myersii</name>
    <dbReference type="NCBI Taxonomy" id="2815322"/>
    <lineage>
        <taxon>Bacteria</taxon>
        <taxon>Bacillati</taxon>
        <taxon>Bacillota</taxon>
        <taxon>Bacilli</taxon>
        <taxon>Lactobacillales</taxon>
        <taxon>Enterococcaceae</taxon>
        <taxon>Enterococcus</taxon>
    </lineage>
</organism>
<dbReference type="InterPro" id="IPR000415">
    <property type="entry name" value="Nitroreductase-like"/>
</dbReference>
<evidence type="ECO:0000259" key="6">
    <source>
        <dbReference type="Pfam" id="PF00881"/>
    </source>
</evidence>
<comment type="caution">
    <text evidence="7">The sequence shown here is derived from an EMBL/GenBank/DDBJ whole genome shotgun (WGS) entry which is preliminary data.</text>
</comment>
<evidence type="ECO:0000313" key="7">
    <source>
        <dbReference type="EMBL" id="MBO0450213.1"/>
    </source>
</evidence>
<keyword evidence="5" id="KW-0560">Oxidoreductase</keyword>
<dbReference type="PANTHER" id="PTHR43673:SF2">
    <property type="entry name" value="NITROREDUCTASE"/>
    <property type="match status" value="1"/>
</dbReference>
<sequence>MTMTSLKSSVKRTLGPKNVAYLKFKASKFSLSKQYRWDKKKYYDNFSNVFSSDENQLNAKITFRAHQLEKGLSHRKFRAGFGKNPLTELSGFLKEYINKGYSKENKVYINALSCLKTYAEKHEKLGKQLPEHYTNNFKFIKNEIANCTSKIGGFEEVNIQQKLDNQKKDYKTLFENRFAIREYSDDPVDINRIKEVIAISMKTPSVCNRQSSRIRVITDEKLIEQALNIQAGFKGYKLPPCLLLITTDTSAFIETKERNQVYIDGGLFSMSILNGLEYVGLAACPLHTMFNIKDEISTRKVLNVPENENLIMYIAVGNFNQENLYCKSFRNDPESITTFL</sequence>
<comment type="similarity">
    <text evidence="2">Belongs to the nitroreductase family.</text>
</comment>
<feature type="domain" description="Nitroreductase" evidence="6">
    <location>
        <begin position="176"/>
        <end position="229"/>
    </location>
</feature>
<dbReference type="SUPFAM" id="SSF55469">
    <property type="entry name" value="FMN-dependent nitroreductase-like"/>
    <property type="match status" value="1"/>
</dbReference>
<proteinExistence type="inferred from homology"/>
<evidence type="ECO:0000256" key="2">
    <source>
        <dbReference type="ARBA" id="ARBA00007118"/>
    </source>
</evidence>
<protein>
    <submittedName>
        <fullName evidence="7">Nitroreductase family protein</fullName>
    </submittedName>
</protein>
<dbReference type="EMBL" id="JAFLVT010000018">
    <property type="protein sequence ID" value="MBO0450213.1"/>
    <property type="molecule type" value="Genomic_DNA"/>
</dbReference>
<evidence type="ECO:0000256" key="1">
    <source>
        <dbReference type="ARBA" id="ARBA00001917"/>
    </source>
</evidence>
<gene>
    <name evidence="7" type="ORF">JZO76_11845</name>
</gene>
<dbReference type="PANTHER" id="PTHR43673">
    <property type="entry name" value="NAD(P)H NITROREDUCTASE YDGI-RELATED"/>
    <property type="match status" value="1"/>
</dbReference>
<keyword evidence="3" id="KW-0285">Flavoprotein</keyword>
<comment type="cofactor">
    <cofactor evidence="1">
        <name>FMN</name>
        <dbReference type="ChEBI" id="CHEBI:58210"/>
    </cofactor>
</comment>
<reference evidence="7 8" key="1">
    <citation type="submission" date="2021-03" db="EMBL/GenBank/DDBJ databases">
        <title>Enterococcal diversity collection.</title>
        <authorList>
            <person name="Gilmore M.S."/>
            <person name="Schwartzman J."/>
            <person name="Van Tyne D."/>
            <person name="Martin M."/>
            <person name="Earl A.M."/>
            <person name="Manson A.L."/>
            <person name="Straub T."/>
            <person name="Salamzade R."/>
            <person name="Saavedra J."/>
            <person name="Lebreton F."/>
            <person name="Prichula J."/>
            <person name="Schaufler K."/>
            <person name="Gaca A."/>
            <person name="Sgardioli B."/>
            <person name="Wagenaar J."/>
            <person name="Strong T."/>
        </authorList>
    </citation>
    <scope>NUCLEOTIDE SEQUENCE [LARGE SCALE GENOMIC DNA]</scope>
    <source>
        <strain evidence="7 8">MJM12</strain>
    </source>
</reference>
<evidence type="ECO:0000256" key="5">
    <source>
        <dbReference type="ARBA" id="ARBA00023002"/>
    </source>
</evidence>
<accession>A0ABS3HC63</accession>
<evidence type="ECO:0000256" key="4">
    <source>
        <dbReference type="ARBA" id="ARBA00022643"/>
    </source>
</evidence>